<keyword evidence="2" id="KW-1185">Reference proteome</keyword>
<evidence type="ECO:0000313" key="2">
    <source>
        <dbReference type="Proteomes" id="UP000193411"/>
    </source>
</evidence>
<comment type="caution">
    <text evidence="1">The sequence shown here is derived from an EMBL/GenBank/DDBJ whole genome shotgun (WGS) entry which is preliminary data.</text>
</comment>
<dbReference type="AlphaFoldDB" id="A0A1Y2HN03"/>
<protein>
    <submittedName>
        <fullName evidence="1">Uncharacterized protein</fullName>
    </submittedName>
</protein>
<accession>A0A1Y2HN03</accession>
<proteinExistence type="predicted"/>
<gene>
    <name evidence="1" type="ORF">BCR44DRAFT_33787</name>
</gene>
<name>A0A1Y2HN03_9FUNG</name>
<dbReference type="Proteomes" id="UP000193411">
    <property type="component" value="Unassembled WGS sequence"/>
</dbReference>
<sequence length="131" mass="14235">MSQPNQFPAHVAGLFMPSLSPPAPPASSPAPPAYFEDGYLQIPIEDSRMQDHVSKTKKLAYKGRDAALGAAVAAFLDDIMDPAILKYAVCAAFILKHCGIQDRMFMELQDDISVLIDFYLEKQEAAAPAGH</sequence>
<organism evidence="1 2">
    <name type="scientific">Catenaria anguillulae PL171</name>
    <dbReference type="NCBI Taxonomy" id="765915"/>
    <lineage>
        <taxon>Eukaryota</taxon>
        <taxon>Fungi</taxon>
        <taxon>Fungi incertae sedis</taxon>
        <taxon>Blastocladiomycota</taxon>
        <taxon>Blastocladiomycetes</taxon>
        <taxon>Blastocladiales</taxon>
        <taxon>Catenariaceae</taxon>
        <taxon>Catenaria</taxon>
    </lineage>
</organism>
<reference evidence="1 2" key="1">
    <citation type="submission" date="2016-07" db="EMBL/GenBank/DDBJ databases">
        <title>Pervasive Adenine N6-methylation of Active Genes in Fungi.</title>
        <authorList>
            <consortium name="DOE Joint Genome Institute"/>
            <person name="Mondo S.J."/>
            <person name="Dannebaum R.O."/>
            <person name="Kuo R.C."/>
            <person name="Labutti K."/>
            <person name="Haridas S."/>
            <person name="Kuo A."/>
            <person name="Salamov A."/>
            <person name="Ahrendt S.R."/>
            <person name="Lipzen A."/>
            <person name="Sullivan W."/>
            <person name="Andreopoulos W.B."/>
            <person name="Clum A."/>
            <person name="Lindquist E."/>
            <person name="Daum C."/>
            <person name="Ramamoorthy G.K."/>
            <person name="Gryganskyi A."/>
            <person name="Culley D."/>
            <person name="Magnuson J.K."/>
            <person name="James T.Y."/>
            <person name="O'Malley M.A."/>
            <person name="Stajich J.E."/>
            <person name="Spatafora J.W."/>
            <person name="Visel A."/>
            <person name="Grigoriev I.V."/>
        </authorList>
    </citation>
    <scope>NUCLEOTIDE SEQUENCE [LARGE SCALE GENOMIC DNA]</scope>
    <source>
        <strain evidence="1 2">PL171</strain>
    </source>
</reference>
<dbReference type="EMBL" id="MCFL01000019">
    <property type="protein sequence ID" value="ORZ35929.1"/>
    <property type="molecule type" value="Genomic_DNA"/>
</dbReference>
<evidence type="ECO:0000313" key="1">
    <source>
        <dbReference type="EMBL" id="ORZ35929.1"/>
    </source>
</evidence>